<dbReference type="CDD" id="cd23179">
    <property type="entry name" value="ps_ssRNAv_Tolivirales_RdRp"/>
    <property type="match status" value="1"/>
</dbReference>
<dbReference type="InterPro" id="IPR007094">
    <property type="entry name" value="RNA-dir_pol_PSvirus"/>
</dbReference>
<reference evidence="6" key="1">
    <citation type="submission" date="2019-05" db="EMBL/GenBank/DDBJ databases">
        <title>Metatranscriptomic reconstruction reveals RNA viruses with the potential to shape carbon cycling in soil.</title>
        <authorList>
            <person name="Starr E.P."/>
            <person name="Nuccio E."/>
            <person name="Pett-Ridge J."/>
            <person name="Banfield J.F."/>
            <person name="Firestone M.K."/>
        </authorList>
    </citation>
    <scope>NUCLEOTIDE SEQUENCE</scope>
    <source>
        <strain evidence="6">H2_Bulk_36_scaffold_600</strain>
    </source>
</reference>
<dbReference type="GO" id="GO:0003968">
    <property type="term" value="F:RNA-directed RNA polymerase activity"/>
    <property type="evidence" value="ECO:0007669"/>
    <property type="project" value="UniProtKB-KW"/>
</dbReference>
<dbReference type="Gene3D" id="3.30.70.270">
    <property type="match status" value="1"/>
</dbReference>
<evidence type="ECO:0000256" key="4">
    <source>
        <dbReference type="RuleBase" id="RU363062"/>
    </source>
</evidence>
<comment type="catalytic activity">
    <reaction evidence="4">
        <text>RNA(n) + a ribonucleoside 5'-triphosphate = RNA(n+1) + diphosphate</text>
        <dbReference type="Rhea" id="RHEA:21248"/>
        <dbReference type="Rhea" id="RHEA-COMP:14527"/>
        <dbReference type="Rhea" id="RHEA-COMP:17342"/>
        <dbReference type="ChEBI" id="CHEBI:33019"/>
        <dbReference type="ChEBI" id="CHEBI:61557"/>
        <dbReference type="ChEBI" id="CHEBI:140395"/>
        <dbReference type="EC" id="2.7.7.48"/>
    </reaction>
</comment>
<keyword evidence="1 4" id="KW-0808">Transferase</keyword>
<evidence type="ECO:0000256" key="2">
    <source>
        <dbReference type="ARBA" id="ARBA00022695"/>
    </source>
</evidence>
<evidence type="ECO:0000313" key="6">
    <source>
        <dbReference type="EMBL" id="QDH87817.1"/>
    </source>
</evidence>
<keyword evidence="4 6" id="KW-0696">RNA-directed RNA polymerase</keyword>
<organism evidence="6">
    <name type="scientific">Riboviria sp</name>
    <dbReference type="NCBI Taxonomy" id="2585031"/>
    <lineage>
        <taxon>Viruses</taxon>
        <taxon>Riboviria</taxon>
    </lineage>
</organism>
<dbReference type="GO" id="GO:0003723">
    <property type="term" value="F:RNA binding"/>
    <property type="evidence" value="ECO:0007669"/>
    <property type="project" value="InterPro"/>
</dbReference>
<dbReference type="EMBL" id="MN033651">
    <property type="protein sequence ID" value="QDH87817.1"/>
    <property type="molecule type" value="Genomic_DNA"/>
</dbReference>
<accession>A0A514D2I3</accession>
<feature type="domain" description="RdRp catalytic" evidence="5">
    <location>
        <begin position="134"/>
        <end position="247"/>
    </location>
</feature>
<dbReference type="InterPro" id="IPR043502">
    <property type="entry name" value="DNA/RNA_pol_sf"/>
</dbReference>
<keyword evidence="4" id="KW-0547">Nucleotide-binding</keyword>
<dbReference type="GO" id="GO:0039694">
    <property type="term" value="P:viral RNA genome replication"/>
    <property type="evidence" value="ECO:0007669"/>
    <property type="project" value="InterPro"/>
</dbReference>
<proteinExistence type="predicted"/>
<keyword evidence="2 4" id="KW-0548">Nucleotidyltransferase</keyword>
<dbReference type="PROSITE" id="PS50507">
    <property type="entry name" value="RDRP_SSRNA_POS"/>
    <property type="match status" value="1"/>
</dbReference>
<dbReference type="Pfam" id="PF00998">
    <property type="entry name" value="RdRP_3"/>
    <property type="match status" value="1"/>
</dbReference>
<protein>
    <recommendedName>
        <fullName evidence="4">RNA-directed RNA polymerase</fullName>
        <ecNumber evidence="4">2.7.7.48</ecNumber>
    </recommendedName>
</protein>
<dbReference type="GO" id="GO:0000166">
    <property type="term" value="F:nucleotide binding"/>
    <property type="evidence" value="ECO:0007669"/>
    <property type="project" value="UniProtKB-KW"/>
</dbReference>
<evidence type="ECO:0000259" key="5">
    <source>
        <dbReference type="PROSITE" id="PS50507"/>
    </source>
</evidence>
<keyword evidence="3 4" id="KW-0693">Viral RNA replication</keyword>
<dbReference type="EC" id="2.7.7.48" evidence="4"/>
<evidence type="ECO:0000256" key="1">
    <source>
        <dbReference type="ARBA" id="ARBA00022679"/>
    </source>
</evidence>
<gene>
    <name evidence="6" type="ORF">H2Bulk36600_000002</name>
</gene>
<dbReference type="SUPFAM" id="SSF56672">
    <property type="entry name" value="DNA/RNA polymerases"/>
    <property type="match status" value="1"/>
</dbReference>
<name>A0A514D2I3_9VIRU</name>
<sequence>MMKSAARRLSERAGHFEPWTFEQVLQSFTADRRKRYQAAYDSLVRDPLDINDARISAFVKAEKINPLEKENPDPRMIQARDPRYNICIAKYLRPIEHFIYNMTDRWGYRLVAKGLNQADRASILKEKFLMFEDPVCFSIDASRWDKHVSMAVLKIEHAFYQSCLPNYPEFDRLLKWQQINQVRTSTGVKYKCFGGRMSGDINTALGNCLLMVIMVQAAMKLLGIKYSLFDDGDDCLVLVESADFSVVESRLASIFLEFGQELKIENVARDVRSVVFCQSKVVNNGVDDIFVRDWRKVLSHACCGTRHWNDPFLVRPMLGLVGVCELALNAGVPILQEFALSLIRNSRGQIASLDKMAATGLVYRVKNEYGTLEDPQKHAKERAVTLAAREAFEEAFDCPIWEQLEIEHRLKLWNITTTTATTVPDEWGLGWEDCRSDLAFIPDVF</sequence>
<dbReference type="InterPro" id="IPR002166">
    <property type="entry name" value="RNA_pol_HCV"/>
</dbReference>
<evidence type="ECO:0000256" key="3">
    <source>
        <dbReference type="ARBA" id="ARBA00022953"/>
    </source>
</evidence>
<dbReference type="InterPro" id="IPR043128">
    <property type="entry name" value="Rev_trsase/Diguanyl_cyclase"/>
</dbReference>